<keyword evidence="1" id="KW-1133">Transmembrane helix</keyword>
<accession>A0A5E6W8L3</accession>
<proteinExistence type="predicted"/>
<dbReference type="PANTHER" id="PTHR45947">
    <property type="entry name" value="SULFOQUINOVOSYL TRANSFERASE SQD2"/>
    <property type="match status" value="1"/>
</dbReference>
<gene>
    <name evidence="3" type="ORF">PS631_04590</name>
</gene>
<reference evidence="3 4" key="1">
    <citation type="submission" date="2019-09" db="EMBL/GenBank/DDBJ databases">
        <authorList>
            <person name="Chandra G."/>
            <person name="Truman W A."/>
        </authorList>
    </citation>
    <scope>NUCLEOTIDE SEQUENCE [LARGE SCALE GENOMIC DNA]</scope>
    <source>
        <strain evidence="3">PS631</strain>
    </source>
</reference>
<feature type="domain" description="Glycosyltransferase subfamily 4-like N-terminal" evidence="2">
    <location>
        <begin position="20"/>
        <end position="198"/>
    </location>
</feature>
<keyword evidence="1" id="KW-0472">Membrane</keyword>
<keyword evidence="1" id="KW-0812">Transmembrane</keyword>
<dbReference type="Gene3D" id="3.40.50.2000">
    <property type="entry name" value="Glycogen Phosphorylase B"/>
    <property type="match status" value="2"/>
</dbReference>
<dbReference type="SUPFAM" id="SSF53756">
    <property type="entry name" value="UDP-Glycosyltransferase/glycogen phosphorylase"/>
    <property type="match status" value="1"/>
</dbReference>
<dbReference type="Proteomes" id="UP000399692">
    <property type="component" value="Unassembled WGS sequence"/>
</dbReference>
<dbReference type="Pfam" id="PF13692">
    <property type="entry name" value="Glyco_trans_1_4"/>
    <property type="match status" value="1"/>
</dbReference>
<dbReference type="CDD" id="cd03794">
    <property type="entry name" value="GT4_WbuB-like"/>
    <property type="match status" value="1"/>
</dbReference>
<evidence type="ECO:0000313" key="3">
    <source>
        <dbReference type="EMBL" id="VVN25075.1"/>
    </source>
</evidence>
<dbReference type="Pfam" id="PF13579">
    <property type="entry name" value="Glyco_trans_4_4"/>
    <property type="match status" value="1"/>
</dbReference>
<dbReference type="RefSeq" id="WP_188036522.1">
    <property type="nucleotide sequence ID" value="NZ_CABVHF010000024.1"/>
</dbReference>
<name>A0A5E6W8L3_PSEFL</name>
<dbReference type="EMBL" id="CABVHF010000024">
    <property type="protein sequence ID" value="VVN25075.1"/>
    <property type="molecule type" value="Genomic_DNA"/>
</dbReference>
<feature type="transmembrane region" description="Helical" evidence="1">
    <location>
        <begin position="79"/>
        <end position="98"/>
    </location>
</feature>
<evidence type="ECO:0000256" key="1">
    <source>
        <dbReference type="SAM" id="Phobius"/>
    </source>
</evidence>
<evidence type="ECO:0000313" key="4">
    <source>
        <dbReference type="Proteomes" id="UP000399692"/>
    </source>
</evidence>
<sequence length="401" mass="44794">MKIMYINPYAGGPNVGRYWRAYYLAREWQSAGHEVTVVSPAYHHLMDQGGMPSGPATQSGVNYQFLPAVKYSGNGLKRLLSMLSFALTLLFFLVRLPRDQRPDLIIYSSAHPFAYPSALVMARLFGAKIQFEVRDLWPLSLVEVAGVSVRHPVVWLLGAIERLAYRASDRVISLLPGAMRHMASLGLRPEKFVYAPNGFSLTAPCSTVQNHTLLDDLANYRDAGEFIFFYAGALGEPNAMHKFVDALAHLPADAHRKLRFVIVGKGEQSEELLRRCTPYTCVSFYGQVDKSIVLEALKRVDAGFFVMHDLPIYRFGISLNKLYDYMAMALPVVGAYAAYNDPVLDAGCGLTVAPDQPRDLAQAFMLMSATDKESLKEMGERGRTFLTENFEYKAIARKILI</sequence>
<dbReference type="InterPro" id="IPR050194">
    <property type="entry name" value="Glycosyltransferase_grp1"/>
</dbReference>
<dbReference type="AlphaFoldDB" id="A0A5E6W8L3"/>
<evidence type="ECO:0000259" key="2">
    <source>
        <dbReference type="Pfam" id="PF13579"/>
    </source>
</evidence>
<dbReference type="PANTHER" id="PTHR45947:SF3">
    <property type="entry name" value="SULFOQUINOVOSYL TRANSFERASE SQD2"/>
    <property type="match status" value="1"/>
</dbReference>
<dbReference type="InterPro" id="IPR028098">
    <property type="entry name" value="Glyco_trans_4-like_N"/>
</dbReference>
<organism evidence="3 4">
    <name type="scientific">Pseudomonas fluorescens</name>
    <dbReference type="NCBI Taxonomy" id="294"/>
    <lineage>
        <taxon>Bacteria</taxon>
        <taxon>Pseudomonadati</taxon>
        <taxon>Pseudomonadota</taxon>
        <taxon>Gammaproteobacteria</taxon>
        <taxon>Pseudomonadales</taxon>
        <taxon>Pseudomonadaceae</taxon>
        <taxon>Pseudomonas</taxon>
    </lineage>
</organism>
<protein>
    <recommendedName>
        <fullName evidence="2">Glycosyltransferase subfamily 4-like N-terminal domain-containing protein</fullName>
    </recommendedName>
</protein>
<dbReference type="GO" id="GO:0016758">
    <property type="term" value="F:hexosyltransferase activity"/>
    <property type="evidence" value="ECO:0007669"/>
    <property type="project" value="TreeGrafter"/>
</dbReference>